<feature type="region of interest" description="Disordered" evidence="1">
    <location>
        <begin position="1"/>
        <end position="26"/>
    </location>
</feature>
<protein>
    <submittedName>
        <fullName evidence="2">Protein OCTOPUS</fullName>
    </submittedName>
</protein>
<dbReference type="EMBL" id="JACGWJ010000002">
    <property type="protein sequence ID" value="KAL0436573.1"/>
    <property type="molecule type" value="Genomic_DNA"/>
</dbReference>
<feature type="region of interest" description="Disordered" evidence="1">
    <location>
        <begin position="212"/>
        <end position="268"/>
    </location>
</feature>
<reference evidence="2" key="2">
    <citation type="journal article" date="2024" name="Plant">
        <title>Genomic evolution and insights into agronomic trait innovations of Sesamum species.</title>
        <authorList>
            <person name="Miao H."/>
            <person name="Wang L."/>
            <person name="Qu L."/>
            <person name="Liu H."/>
            <person name="Sun Y."/>
            <person name="Le M."/>
            <person name="Wang Q."/>
            <person name="Wei S."/>
            <person name="Zheng Y."/>
            <person name="Lin W."/>
            <person name="Duan Y."/>
            <person name="Cao H."/>
            <person name="Xiong S."/>
            <person name="Wang X."/>
            <person name="Wei L."/>
            <person name="Li C."/>
            <person name="Ma Q."/>
            <person name="Ju M."/>
            <person name="Zhao R."/>
            <person name="Li G."/>
            <person name="Mu C."/>
            <person name="Tian Q."/>
            <person name="Mei H."/>
            <person name="Zhang T."/>
            <person name="Gao T."/>
            <person name="Zhang H."/>
        </authorList>
    </citation>
    <scope>NUCLEOTIDE SEQUENCE</scope>
    <source>
        <strain evidence="2">G02</strain>
    </source>
</reference>
<dbReference type="PANTHER" id="PTHR31659:SF0">
    <property type="entry name" value="EMB|CAB61945.1"/>
    <property type="match status" value="1"/>
</dbReference>
<reference evidence="2" key="1">
    <citation type="submission" date="2020-06" db="EMBL/GenBank/DDBJ databases">
        <authorList>
            <person name="Li T."/>
            <person name="Hu X."/>
            <person name="Zhang T."/>
            <person name="Song X."/>
            <person name="Zhang H."/>
            <person name="Dai N."/>
            <person name="Sheng W."/>
            <person name="Hou X."/>
            <person name="Wei L."/>
        </authorList>
    </citation>
    <scope>NUCLEOTIDE SEQUENCE</scope>
    <source>
        <strain evidence="2">G02</strain>
        <tissue evidence="2">Leaf</tissue>
    </source>
</reference>
<name>A0AAW2W4F6_SESRA</name>
<feature type="compositionally biased region" description="Low complexity" evidence="1">
    <location>
        <begin position="219"/>
        <end position="228"/>
    </location>
</feature>
<dbReference type="PANTHER" id="PTHR31659">
    <property type="entry name" value="PROTEIN: UPF0503-LIKE PROTEIN, PUTATIVE (DUF740)-RELATED"/>
    <property type="match status" value="1"/>
</dbReference>
<evidence type="ECO:0000256" key="1">
    <source>
        <dbReference type="SAM" id="MobiDB-lite"/>
    </source>
</evidence>
<accession>A0AAW2W4F6</accession>
<proteinExistence type="predicted"/>
<gene>
    <name evidence="2" type="ORF">Sradi_0365200</name>
</gene>
<dbReference type="Pfam" id="PF05340">
    <property type="entry name" value="DUF740"/>
    <property type="match status" value="2"/>
</dbReference>
<dbReference type="AlphaFoldDB" id="A0AAW2W4F6"/>
<feature type="compositionally biased region" description="Basic residues" evidence="1">
    <location>
        <begin position="10"/>
        <end position="26"/>
    </location>
</feature>
<organism evidence="2">
    <name type="scientific">Sesamum radiatum</name>
    <name type="common">Black benniseed</name>
    <dbReference type="NCBI Taxonomy" id="300843"/>
    <lineage>
        <taxon>Eukaryota</taxon>
        <taxon>Viridiplantae</taxon>
        <taxon>Streptophyta</taxon>
        <taxon>Embryophyta</taxon>
        <taxon>Tracheophyta</taxon>
        <taxon>Spermatophyta</taxon>
        <taxon>Magnoliopsida</taxon>
        <taxon>eudicotyledons</taxon>
        <taxon>Gunneridae</taxon>
        <taxon>Pentapetalae</taxon>
        <taxon>asterids</taxon>
        <taxon>lamiids</taxon>
        <taxon>Lamiales</taxon>
        <taxon>Pedaliaceae</taxon>
        <taxon>Sesamum</taxon>
    </lineage>
</organism>
<sequence>MPLRADSRSRGRIRSGIRTTRRRSPCYRHPDEPITGICASCLRERLSGLDASSAMNAGSPELRRCRSVVSVSKCGASSSTLNEPRRKSCDVVSGRSLSNLFDADDVRSGSESEAKVESKNVGLSRVTNTVIESKKKNHDKSRVLSNKLGEMNMDCVDSDAEVEEGDLKTMKEYIDLEFQNKIKKSKDLKEIAGSFWVVASVFSKKLRKWRQKNDKTKKVNNSSKGKSVAGDNGNLKLFQDERELGENHSETVGRRSEELSLATSIDVD</sequence>
<dbReference type="InterPro" id="IPR008004">
    <property type="entry name" value="OCTOPUS-like"/>
</dbReference>
<evidence type="ECO:0000313" key="2">
    <source>
        <dbReference type="EMBL" id="KAL0436573.1"/>
    </source>
</evidence>
<comment type="caution">
    <text evidence="2">The sequence shown here is derived from an EMBL/GenBank/DDBJ whole genome shotgun (WGS) entry which is preliminary data.</text>
</comment>
<feature type="compositionally biased region" description="Basic and acidic residues" evidence="1">
    <location>
        <begin position="238"/>
        <end position="258"/>
    </location>
</feature>